<name>A0A0K1QF94_9BACT</name>
<dbReference type="Proteomes" id="UP000064967">
    <property type="component" value="Chromosome"/>
</dbReference>
<evidence type="ECO:0000313" key="1">
    <source>
        <dbReference type="EMBL" id="AKV04393.1"/>
    </source>
</evidence>
<protein>
    <submittedName>
        <fullName evidence="1">Uncharacterized protein</fullName>
    </submittedName>
</protein>
<proteinExistence type="predicted"/>
<accession>A0A0K1QF94</accession>
<dbReference type="RefSeq" id="WP_275936725.1">
    <property type="nucleotide sequence ID" value="NZ_CP012333.1"/>
</dbReference>
<sequence length="42" mass="4746">MRCPVIGLEDILTNKRAAGKPQDRADVAVLERVARRALEREE</sequence>
<reference evidence="1 2" key="1">
    <citation type="submission" date="2015-08" db="EMBL/GenBank/DDBJ databases">
        <authorList>
            <person name="Babu N.S."/>
            <person name="Beckwith C.J."/>
            <person name="Beseler K.G."/>
            <person name="Brison A."/>
            <person name="Carone J.V."/>
            <person name="Caskin T.P."/>
            <person name="Diamond M."/>
            <person name="Durham M.E."/>
            <person name="Foxe J.M."/>
            <person name="Go M."/>
            <person name="Henderson B.A."/>
            <person name="Jones I.B."/>
            <person name="McGettigan J.A."/>
            <person name="Micheletti S.J."/>
            <person name="Nasrallah M.E."/>
            <person name="Ortiz D."/>
            <person name="Piller C.R."/>
            <person name="Privatt S.R."/>
            <person name="Schneider S.L."/>
            <person name="Sharp S."/>
            <person name="Smith T.C."/>
            <person name="Stanton J.D."/>
            <person name="Ullery H.E."/>
            <person name="Wilson R.J."/>
            <person name="Serrano M.G."/>
            <person name="Buck G."/>
            <person name="Lee V."/>
            <person name="Wang Y."/>
            <person name="Carvalho R."/>
            <person name="Voegtly L."/>
            <person name="Shi R."/>
            <person name="Duckworth R."/>
            <person name="Johnson A."/>
            <person name="Loviza R."/>
            <person name="Walstead R."/>
            <person name="Shah Z."/>
            <person name="Kiflezghi M."/>
            <person name="Wade K."/>
            <person name="Ball S.L."/>
            <person name="Bradley K.W."/>
            <person name="Asai D.J."/>
            <person name="Bowman C.A."/>
            <person name="Russell D.A."/>
            <person name="Pope W.H."/>
            <person name="Jacobs-Sera D."/>
            <person name="Hendrix R.W."/>
            <person name="Hatfull G.F."/>
        </authorList>
    </citation>
    <scope>NUCLEOTIDE SEQUENCE [LARGE SCALE GENOMIC DNA]</scope>
    <source>
        <strain evidence="1 2">DSM 27648</strain>
    </source>
</reference>
<dbReference type="KEGG" id="llu:AKJ09_11056"/>
<dbReference type="AlphaFoldDB" id="A0A0K1QF94"/>
<organism evidence="1 2">
    <name type="scientific">Labilithrix luteola</name>
    <dbReference type="NCBI Taxonomy" id="1391654"/>
    <lineage>
        <taxon>Bacteria</taxon>
        <taxon>Pseudomonadati</taxon>
        <taxon>Myxococcota</taxon>
        <taxon>Polyangia</taxon>
        <taxon>Polyangiales</taxon>
        <taxon>Labilitrichaceae</taxon>
        <taxon>Labilithrix</taxon>
    </lineage>
</organism>
<gene>
    <name evidence="1" type="ORF">AKJ09_11056</name>
</gene>
<dbReference type="EMBL" id="CP012333">
    <property type="protein sequence ID" value="AKV04393.1"/>
    <property type="molecule type" value="Genomic_DNA"/>
</dbReference>
<evidence type="ECO:0000313" key="2">
    <source>
        <dbReference type="Proteomes" id="UP000064967"/>
    </source>
</evidence>
<keyword evidence="2" id="KW-1185">Reference proteome</keyword>